<dbReference type="InterPro" id="IPR017867">
    <property type="entry name" value="Tyr_phospatase_low_mol_wt"/>
</dbReference>
<dbReference type="InterPro" id="IPR023485">
    <property type="entry name" value="Ptyr_pPase"/>
</dbReference>
<feature type="active site" description="Proton donor" evidence="4">
    <location>
        <position position="116"/>
    </location>
</feature>
<keyword evidence="7" id="KW-1185">Reference proteome</keyword>
<dbReference type="GO" id="GO:0004725">
    <property type="term" value="F:protein tyrosine phosphatase activity"/>
    <property type="evidence" value="ECO:0007669"/>
    <property type="project" value="InterPro"/>
</dbReference>
<keyword evidence="3" id="KW-0904">Protein phosphatase</keyword>
<dbReference type="PRINTS" id="PR00719">
    <property type="entry name" value="LMWPTPASE"/>
</dbReference>
<evidence type="ECO:0000256" key="1">
    <source>
        <dbReference type="ARBA" id="ARBA00011063"/>
    </source>
</evidence>
<reference evidence="6" key="1">
    <citation type="journal article" date="2014" name="Int. J. Syst. Evol. Microbiol.">
        <title>Complete genome sequence of Corynebacterium casei LMG S-19264T (=DSM 44701T), isolated from a smear-ripened cheese.</title>
        <authorList>
            <consortium name="US DOE Joint Genome Institute (JGI-PGF)"/>
            <person name="Walter F."/>
            <person name="Albersmeier A."/>
            <person name="Kalinowski J."/>
            <person name="Ruckert C."/>
        </authorList>
    </citation>
    <scope>NUCLEOTIDE SEQUENCE</scope>
    <source>
        <strain evidence="6">CGMCC 1.12698</strain>
    </source>
</reference>
<feature type="domain" description="Phosphotyrosine protein phosphatase I" evidence="5">
    <location>
        <begin position="2"/>
        <end position="140"/>
    </location>
</feature>
<reference evidence="6" key="2">
    <citation type="submission" date="2020-09" db="EMBL/GenBank/DDBJ databases">
        <authorList>
            <person name="Sun Q."/>
            <person name="Zhou Y."/>
        </authorList>
    </citation>
    <scope>NUCLEOTIDE SEQUENCE</scope>
    <source>
        <strain evidence="6">CGMCC 1.12698</strain>
    </source>
</reference>
<dbReference type="EMBL" id="BMFK01000005">
    <property type="protein sequence ID" value="GGE81971.1"/>
    <property type="molecule type" value="Genomic_DNA"/>
</dbReference>
<evidence type="ECO:0000256" key="3">
    <source>
        <dbReference type="ARBA" id="ARBA00022912"/>
    </source>
</evidence>
<dbReference type="PANTHER" id="PTHR11717:SF31">
    <property type="entry name" value="LOW MOLECULAR WEIGHT PROTEIN-TYROSINE-PHOSPHATASE ETP-RELATED"/>
    <property type="match status" value="1"/>
</dbReference>
<dbReference type="RefSeq" id="WP_188389751.1">
    <property type="nucleotide sequence ID" value="NZ_BMFK01000005.1"/>
</dbReference>
<gene>
    <name evidence="6" type="ORF">GCM10007140_34530</name>
</gene>
<feature type="active site" evidence="4">
    <location>
        <position position="14"/>
    </location>
</feature>
<keyword evidence="2" id="KW-0378">Hydrolase</keyword>
<name>A0A917AWT2_9BACI</name>
<dbReference type="CDD" id="cd16344">
    <property type="entry name" value="LMWPAP"/>
    <property type="match status" value="1"/>
</dbReference>
<dbReference type="InterPro" id="IPR036196">
    <property type="entry name" value="Ptyr_pPase_sf"/>
</dbReference>
<evidence type="ECO:0000313" key="6">
    <source>
        <dbReference type="EMBL" id="GGE81971.1"/>
    </source>
</evidence>
<accession>A0A917AWT2</accession>
<comment type="similarity">
    <text evidence="1">Belongs to the low molecular weight phosphotyrosine protein phosphatase family.</text>
</comment>
<comment type="caution">
    <text evidence="6">The sequence shown here is derived from an EMBL/GenBank/DDBJ whole genome shotgun (WGS) entry which is preliminary data.</text>
</comment>
<dbReference type="PANTHER" id="PTHR11717">
    <property type="entry name" value="LOW MOLECULAR WEIGHT PROTEIN TYROSINE PHOSPHATASE"/>
    <property type="match status" value="1"/>
</dbReference>
<dbReference type="AlphaFoldDB" id="A0A917AWT2"/>
<evidence type="ECO:0000256" key="2">
    <source>
        <dbReference type="ARBA" id="ARBA00022801"/>
    </source>
</evidence>
<evidence type="ECO:0000256" key="4">
    <source>
        <dbReference type="PIRSR" id="PIRSR617867-1"/>
    </source>
</evidence>
<dbReference type="Gene3D" id="3.40.50.2300">
    <property type="match status" value="1"/>
</dbReference>
<dbReference type="SUPFAM" id="SSF52788">
    <property type="entry name" value="Phosphotyrosine protein phosphatases I"/>
    <property type="match status" value="1"/>
</dbReference>
<dbReference type="SMART" id="SM00226">
    <property type="entry name" value="LMWPc"/>
    <property type="match status" value="1"/>
</dbReference>
<organism evidence="6 7">
    <name type="scientific">Priestia taiwanensis</name>
    <dbReference type="NCBI Taxonomy" id="1347902"/>
    <lineage>
        <taxon>Bacteria</taxon>
        <taxon>Bacillati</taxon>
        <taxon>Bacillota</taxon>
        <taxon>Bacilli</taxon>
        <taxon>Bacillales</taxon>
        <taxon>Bacillaceae</taxon>
        <taxon>Priestia</taxon>
    </lineage>
</organism>
<dbReference type="InterPro" id="IPR050438">
    <property type="entry name" value="LMW_PTPase"/>
</dbReference>
<sequence length="140" mass="15859">MKRVVFVCTGNTCRSPMASALLCHLGNGAFDVQSAGISVRGKQDASFYAKSVLKEEGIELHHSSQQAHEELMQWADVILTMTEQHKQVLAYHFPDVEKRIHTLCEFVGEGPYDISDPFGGTVEMYRHTYDELKRLIQKMI</sequence>
<dbReference type="Pfam" id="PF01451">
    <property type="entry name" value="LMWPc"/>
    <property type="match status" value="1"/>
</dbReference>
<protein>
    <submittedName>
        <fullName evidence="6">Protein-tyrosine-phosphatase</fullName>
    </submittedName>
</protein>
<feature type="active site" description="Nucleophile" evidence="4">
    <location>
        <position position="8"/>
    </location>
</feature>
<dbReference type="Proteomes" id="UP000605259">
    <property type="component" value="Unassembled WGS sequence"/>
</dbReference>
<evidence type="ECO:0000313" key="7">
    <source>
        <dbReference type="Proteomes" id="UP000605259"/>
    </source>
</evidence>
<proteinExistence type="inferred from homology"/>
<evidence type="ECO:0000259" key="5">
    <source>
        <dbReference type="SMART" id="SM00226"/>
    </source>
</evidence>